<dbReference type="GO" id="GO:0003723">
    <property type="term" value="F:RNA binding"/>
    <property type="evidence" value="ECO:0007669"/>
    <property type="project" value="TreeGrafter"/>
</dbReference>
<dbReference type="InterPro" id="IPR035778">
    <property type="entry name" value="SPRY_hnRNP_U"/>
</dbReference>
<dbReference type="SUPFAM" id="SSF68906">
    <property type="entry name" value="SAP domain"/>
    <property type="match status" value="1"/>
</dbReference>
<keyword evidence="2" id="KW-0539">Nucleus</keyword>
<comment type="caution">
    <text evidence="5">The sequence shown here is derived from an EMBL/GenBank/DDBJ whole genome shotgun (WGS) entry which is preliminary data.</text>
</comment>
<accession>A0A315VFT5</accession>
<organism evidence="5 6">
    <name type="scientific">Gambusia affinis</name>
    <name type="common">Western mosquitofish</name>
    <name type="synonym">Heterandria affinis</name>
    <dbReference type="NCBI Taxonomy" id="33528"/>
    <lineage>
        <taxon>Eukaryota</taxon>
        <taxon>Metazoa</taxon>
        <taxon>Chordata</taxon>
        <taxon>Craniata</taxon>
        <taxon>Vertebrata</taxon>
        <taxon>Euteleostomi</taxon>
        <taxon>Actinopterygii</taxon>
        <taxon>Neopterygii</taxon>
        <taxon>Teleostei</taxon>
        <taxon>Neoteleostei</taxon>
        <taxon>Acanthomorphata</taxon>
        <taxon>Ovalentaria</taxon>
        <taxon>Atherinomorphae</taxon>
        <taxon>Cyprinodontiformes</taxon>
        <taxon>Poeciliidae</taxon>
        <taxon>Poeciliinae</taxon>
        <taxon>Gambusia</taxon>
    </lineage>
</organism>
<dbReference type="InterPro" id="IPR003877">
    <property type="entry name" value="SPRY_dom"/>
</dbReference>
<dbReference type="Proteomes" id="UP000250572">
    <property type="component" value="Unassembled WGS sequence"/>
</dbReference>
<dbReference type="InterPro" id="IPR043136">
    <property type="entry name" value="B30.2/SPRY_sf"/>
</dbReference>
<protein>
    <recommendedName>
        <fullName evidence="4">SAP domain-containing protein</fullName>
    </recommendedName>
</protein>
<dbReference type="Pfam" id="PF00622">
    <property type="entry name" value="SPRY"/>
    <property type="match status" value="1"/>
</dbReference>
<evidence type="ECO:0000313" key="6">
    <source>
        <dbReference type="Proteomes" id="UP000250572"/>
    </source>
</evidence>
<dbReference type="SMART" id="SM00449">
    <property type="entry name" value="SPRY"/>
    <property type="match status" value="1"/>
</dbReference>
<dbReference type="PROSITE" id="PS50800">
    <property type="entry name" value="SAP"/>
    <property type="match status" value="1"/>
</dbReference>
<dbReference type="PANTHER" id="PTHR12381:SF66">
    <property type="entry name" value="HETEROGENEOUS NUCLEAR RIBONUCLEOPROTEIN U-LIKE PROTEIN 2"/>
    <property type="match status" value="1"/>
</dbReference>
<feature type="region of interest" description="Disordered" evidence="3">
    <location>
        <begin position="96"/>
        <end position="116"/>
    </location>
</feature>
<dbReference type="SMART" id="SM00513">
    <property type="entry name" value="SAP"/>
    <property type="match status" value="1"/>
</dbReference>
<evidence type="ECO:0000256" key="1">
    <source>
        <dbReference type="ARBA" id="ARBA00004123"/>
    </source>
</evidence>
<dbReference type="InterPro" id="IPR027417">
    <property type="entry name" value="P-loop_NTPase"/>
</dbReference>
<evidence type="ECO:0000259" key="4">
    <source>
        <dbReference type="PROSITE" id="PS50800"/>
    </source>
</evidence>
<evidence type="ECO:0000256" key="2">
    <source>
        <dbReference type="ARBA" id="ARBA00023242"/>
    </source>
</evidence>
<dbReference type="InterPro" id="IPR003034">
    <property type="entry name" value="SAP_dom"/>
</dbReference>
<evidence type="ECO:0000313" key="5">
    <source>
        <dbReference type="EMBL" id="PWA22290.1"/>
    </source>
</evidence>
<dbReference type="EMBL" id="NHOQ01001766">
    <property type="protein sequence ID" value="PWA22290.1"/>
    <property type="molecule type" value="Genomic_DNA"/>
</dbReference>
<gene>
    <name evidence="5" type="ORF">CCH79_00012545</name>
</gene>
<evidence type="ECO:0000256" key="3">
    <source>
        <dbReference type="SAM" id="MobiDB-lite"/>
    </source>
</evidence>
<sequence length="706" mass="80379">MKLMDIKKLKVAELRSKLTELGLDSRGLKADLVDRLWSASQSVRSPEHVELLEGSPSILYGPTEPDEVQVRTESSSPSVVDCASAPCEVDRGREYADTATQTEPEPGPTAVPSGSECLSGTEIVCQAERRQLGHSDGPLSEEMGRGRAFYEFKEEIRYKRSKSPQLQQDKSEEEWDEDKVRLDPYGCHLHFEVSSDGSCGQPRFWDRFPLLWSGCRLTHGVRQGRVGFEVRLERKLLTADQEVKDPYGLRVGWSVGDSSLLLGEDELSFAYDGRGKKVSDGTQEEYGEPLSEGDIIGCYAVSCLRDVHKEKFTKIEMNNKQNLLFSNAFSADGAVELFFHKNGRFLGPAFSLSASLLRGRVLVPHVLCKNCSVRFLLDRITPQWYPGPMGFTPLTALPAAQRVHIASAPTSKMQSEVRFWTLLFRFKEPLICASMCINIHSIWTQLFRLQVSSLQVVMMVGLPGSGKSFWAQTLMKQHPEKKYRLLGTEDLLACMLSEGQRDSRLQQTSQCLTDLIKIAAKTPGNYILDQCNVLFSARRHKLQLFAGFRRVVVVIFPSADEWKRRLLQREMSDGEHIPETALLKLQVSCSLPEPQPDLMEELQYAELPQEQAQILLMQYKEEAHRLLPPVIKPDKKPRWTKRRRHFLSPPPSNRKQWGAVHGWYDTRSDMQPWSHQPESRHWNLPYQQQNYNYSRSFGFSGYPSYS</sequence>
<dbReference type="InterPro" id="IPR013320">
    <property type="entry name" value="ConA-like_dom_sf"/>
</dbReference>
<dbReference type="STRING" id="33528.ENSGAFP00000024574"/>
<keyword evidence="6" id="KW-1185">Reference proteome</keyword>
<dbReference type="GO" id="GO:0005634">
    <property type="term" value="C:nucleus"/>
    <property type="evidence" value="ECO:0007669"/>
    <property type="project" value="UniProtKB-SubCell"/>
</dbReference>
<dbReference type="GO" id="GO:0000380">
    <property type="term" value="P:alternative mRNA splicing, via spliceosome"/>
    <property type="evidence" value="ECO:0007669"/>
    <property type="project" value="TreeGrafter"/>
</dbReference>
<dbReference type="Pfam" id="PF02037">
    <property type="entry name" value="SAP"/>
    <property type="match status" value="1"/>
</dbReference>
<comment type="subcellular location">
    <subcellularLocation>
        <location evidence="1">Nucleus</location>
    </subcellularLocation>
</comment>
<feature type="domain" description="SAP" evidence="4">
    <location>
        <begin position="6"/>
        <end position="40"/>
    </location>
</feature>
<name>A0A315VFT5_GAMAF</name>
<reference evidence="5 6" key="1">
    <citation type="journal article" date="2018" name="G3 (Bethesda)">
        <title>A High-Quality Reference Genome for the Invasive Mosquitofish Gambusia affinis Using a Chicago Library.</title>
        <authorList>
            <person name="Hoffberg S.L."/>
            <person name="Troendle N.J."/>
            <person name="Glenn T.C."/>
            <person name="Mahmud O."/>
            <person name="Louha S."/>
            <person name="Chalopin D."/>
            <person name="Bennetzen J.L."/>
            <person name="Mauricio R."/>
        </authorList>
    </citation>
    <scope>NUCLEOTIDE SEQUENCE [LARGE SCALE GENOMIC DNA]</scope>
    <source>
        <strain evidence="5">NE01/NJP1002.9</strain>
        <tissue evidence="5">Muscle</tissue>
    </source>
</reference>
<proteinExistence type="predicted"/>
<dbReference type="PANTHER" id="PTHR12381">
    <property type="entry name" value="HETEROGENEOUS NUCLEAR RIBONUCLEOPROTEIN U FAMILY MEMBER"/>
    <property type="match status" value="1"/>
</dbReference>
<dbReference type="Gene3D" id="1.10.720.30">
    <property type="entry name" value="SAP domain"/>
    <property type="match status" value="1"/>
</dbReference>
<dbReference type="Pfam" id="PF13671">
    <property type="entry name" value="AAA_33"/>
    <property type="match status" value="1"/>
</dbReference>
<dbReference type="Gene3D" id="3.40.50.300">
    <property type="entry name" value="P-loop containing nucleotide triphosphate hydrolases"/>
    <property type="match status" value="1"/>
</dbReference>
<dbReference type="AlphaFoldDB" id="A0A315VFT5"/>
<dbReference type="CDD" id="cd12884">
    <property type="entry name" value="SPRY_hnRNP"/>
    <property type="match status" value="1"/>
</dbReference>
<dbReference type="InterPro" id="IPR036361">
    <property type="entry name" value="SAP_dom_sf"/>
</dbReference>
<dbReference type="Gene3D" id="2.60.120.920">
    <property type="match status" value="1"/>
</dbReference>
<dbReference type="SUPFAM" id="SSF52540">
    <property type="entry name" value="P-loop containing nucleoside triphosphate hydrolases"/>
    <property type="match status" value="1"/>
</dbReference>
<dbReference type="SUPFAM" id="SSF49899">
    <property type="entry name" value="Concanavalin A-like lectins/glucanases"/>
    <property type="match status" value="1"/>
</dbReference>